<dbReference type="EMBL" id="JAZGSY010000440">
    <property type="protein sequence ID" value="KAL1836258.1"/>
    <property type="molecule type" value="Genomic_DNA"/>
</dbReference>
<keyword evidence="3" id="KW-1185">Reference proteome</keyword>
<evidence type="ECO:0000313" key="3">
    <source>
        <dbReference type="Proteomes" id="UP001583172"/>
    </source>
</evidence>
<gene>
    <name evidence="2" type="ORF">VTJ49DRAFT_5389</name>
</gene>
<comment type="caution">
    <text evidence="2">The sequence shown here is derived from an EMBL/GenBank/DDBJ whole genome shotgun (WGS) entry which is preliminary data.</text>
</comment>
<proteinExistence type="predicted"/>
<feature type="compositionally biased region" description="Basic and acidic residues" evidence="1">
    <location>
        <begin position="29"/>
        <end position="45"/>
    </location>
</feature>
<reference evidence="2 3" key="1">
    <citation type="journal article" date="2024" name="Commun. Biol.">
        <title>Comparative genomic analysis of thermophilic fungi reveals convergent evolutionary adaptations and gene losses.</title>
        <authorList>
            <person name="Steindorff A.S."/>
            <person name="Aguilar-Pontes M.V."/>
            <person name="Robinson A.J."/>
            <person name="Andreopoulos B."/>
            <person name="LaButti K."/>
            <person name="Kuo A."/>
            <person name="Mondo S."/>
            <person name="Riley R."/>
            <person name="Otillar R."/>
            <person name="Haridas S."/>
            <person name="Lipzen A."/>
            <person name="Grimwood J."/>
            <person name="Schmutz J."/>
            <person name="Clum A."/>
            <person name="Reid I.D."/>
            <person name="Moisan M.C."/>
            <person name="Butler G."/>
            <person name="Nguyen T.T.M."/>
            <person name="Dewar K."/>
            <person name="Conant G."/>
            <person name="Drula E."/>
            <person name="Henrissat B."/>
            <person name="Hansel C."/>
            <person name="Singer S."/>
            <person name="Hutchinson M.I."/>
            <person name="de Vries R.P."/>
            <person name="Natvig D.O."/>
            <person name="Powell A.J."/>
            <person name="Tsang A."/>
            <person name="Grigoriev I.V."/>
        </authorList>
    </citation>
    <scope>NUCLEOTIDE SEQUENCE [LARGE SCALE GENOMIC DNA]</scope>
    <source>
        <strain evidence="2 3">CBS 620.91</strain>
    </source>
</reference>
<feature type="region of interest" description="Disordered" evidence="1">
    <location>
        <begin position="1"/>
        <end position="82"/>
    </location>
</feature>
<evidence type="ECO:0000256" key="1">
    <source>
        <dbReference type="SAM" id="MobiDB-lite"/>
    </source>
</evidence>
<sequence length="120" mass="13564">MAETPQTAPDMEARRPTGSVGTQTDEEQAPQHEREKVIDTAERVNRTTQLVQRAPSEEAKVVHAPRYDVAPQHQDNDRGGAPAVRLDMDLDIEVNLRAKIKGELELSVLDSEQTRRRRKE</sequence>
<name>A0ABR3V399_HUMIN</name>
<accession>A0ABR3V399</accession>
<dbReference type="Proteomes" id="UP001583172">
    <property type="component" value="Unassembled WGS sequence"/>
</dbReference>
<evidence type="ECO:0000313" key="2">
    <source>
        <dbReference type="EMBL" id="KAL1836258.1"/>
    </source>
</evidence>
<protein>
    <submittedName>
        <fullName evidence="2">Uncharacterized protein</fullName>
    </submittedName>
</protein>
<organism evidence="2 3">
    <name type="scientific">Humicola insolens</name>
    <name type="common">Soft-rot fungus</name>
    <dbReference type="NCBI Taxonomy" id="85995"/>
    <lineage>
        <taxon>Eukaryota</taxon>
        <taxon>Fungi</taxon>
        <taxon>Dikarya</taxon>
        <taxon>Ascomycota</taxon>
        <taxon>Pezizomycotina</taxon>
        <taxon>Sordariomycetes</taxon>
        <taxon>Sordariomycetidae</taxon>
        <taxon>Sordariales</taxon>
        <taxon>Chaetomiaceae</taxon>
        <taxon>Mycothermus</taxon>
    </lineage>
</organism>